<dbReference type="Proteomes" id="UP000190675">
    <property type="component" value="Chromosome I"/>
</dbReference>
<evidence type="ECO:0000313" key="3">
    <source>
        <dbReference type="Proteomes" id="UP000190675"/>
    </source>
</evidence>
<feature type="transmembrane region" description="Helical" evidence="1">
    <location>
        <begin position="12"/>
        <end position="36"/>
    </location>
</feature>
<dbReference type="EMBL" id="LT670818">
    <property type="protein sequence ID" value="SHG60716.1"/>
    <property type="molecule type" value="Genomic_DNA"/>
</dbReference>
<name>A0A1M5L6Y4_9BRAD</name>
<keyword evidence="1" id="KW-0472">Membrane</keyword>
<organism evidence="2 3">
    <name type="scientific">Bradyrhizobium erythrophlei</name>
    <dbReference type="NCBI Taxonomy" id="1437360"/>
    <lineage>
        <taxon>Bacteria</taxon>
        <taxon>Pseudomonadati</taxon>
        <taxon>Pseudomonadota</taxon>
        <taxon>Alphaproteobacteria</taxon>
        <taxon>Hyphomicrobiales</taxon>
        <taxon>Nitrobacteraceae</taxon>
        <taxon>Bradyrhizobium</taxon>
    </lineage>
</organism>
<keyword evidence="1" id="KW-1133">Transmembrane helix</keyword>
<dbReference type="AlphaFoldDB" id="A0A1M5L6Y4"/>
<evidence type="ECO:0000256" key="1">
    <source>
        <dbReference type="SAM" id="Phobius"/>
    </source>
</evidence>
<dbReference type="RefSeq" id="WP_079566865.1">
    <property type="nucleotide sequence ID" value="NZ_LT670818.1"/>
</dbReference>
<reference evidence="2 3" key="1">
    <citation type="submission" date="2016-11" db="EMBL/GenBank/DDBJ databases">
        <authorList>
            <person name="Jaros S."/>
            <person name="Januszkiewicz K."/>
            <person name="Wedrychowicz H."/>
        </authorList>
    </citation>
    <scope>NUCLEOTIDE SEQUENCE [LARGE SCALE GENOMIC DNA]</scope>
    <source>
        <strain evidence="2 3">GAS242</strain>
    </source>
</reference>
<evidence type="ECO:0008006" key="4">
    <source>
        <dbReference type="Google" id="ProtNLM"/>
    </source>
</evidence>
<dbReference type="OrthoDB" id="7169664at2"/>
<keyword evidence="1" id="KW-0812">Transmembrane</keyword>
<proteinExistence type="predicted"/>
<dbReference type="InterPro" id="IPR018666">
    <property type="entry name" value="DUF2125"/>
</dbReference>
<accession>A0A1M5L6Y4</accession>
<gene>
    <name evidence="2" type="ORF">SAMN05444169_3297</name>
</gene>
<dbReference type="Pfam" id="PF09898">
    <property type="entry name" value="DUF2125"/>
    <property type="match status" value="1"/>
</dbReference>
<protein>
    <recommendedName>
        <fullName evidence="4">DUF2125 domain-containing protein</fullName>
    </recommendedName>
</protein>
<evidence type="ECO:0000313" key="2">
    <source>
        <dbReference type="EMBL" id="SHG60716.1"/>
    </source>
</evidence>
<sequence>MSDLTLAPRRRPLWRLFFMPVLLVIAAAAWSAFWFYAASQVDVKADAWRAQEAKAGRVYDCARRSVAGFPFRLEVRCDGASVALVSQTAGQAAAPQAPITAKLGEILVVAQIYDPKLLIAEFTAPATISDSGGQNSMSVNWRTARSSVVGLPAVPQRASIVFDDPKIERISGSTQTPLAQARHVELHGRFAESSSADHPVIETVFRIEGGSVQEIHPLLAQPFDADVRTLLTGLKDFSPKPWPERFRELQAAGGHVEIVQSRIAQGDLVAVAAGTLGLSANGRLDGELQMTVAGIEKVIPALGIEKMLDDGVPQATLDRVAPGVKTKDLNSLFGALDRAIPGLGKAVKQNAGAGVAAGINALGKEAELEGKKARTFPLRFVDGTVFLGPLKVGQVPPLF</sequence>